<evidence type="ECO:0000256" key="1">
    <source>
        <dbReference type="SAM" id="Coils"/>
    </source>
</evidence>
<gene>
    <name evidence="3" type="ORF">BCR44DRAFT_1515969</name>
</gene>
<feature type="signal peptide" evidence="2">
    <location>
        <begin position="1"/>
        <end position="22"/>
    </location>
</feature>
<keyword evidence="4" id="KW-1185">Reference proteome</keyword>
<dbReference type="AlphaFoldDB" id="A0A1Y2HAW3"/>
<protein>
    <recommendedName>
        <fullName evidence="5">t-SNARE coiled-coil homology domain-containing protein</fullName>
    </recommendedName>
</protein>
<keyword evidence="1" id="KW-0175">Coiled coil</keyword>
<organism evidence="3 4">
    <name type="scientific">Catenaria anguillulae PL171</name>
    <dbReference type="NCBI Taxonomy" id="765915"/>
    <lineage>
        <taxon>Eukaryota</taxon>
        <taxon>Fungi</taxon>
        <taxon>Fungi incertae sedis</taxon>
        <taxon>Blastocladiomycota</taxon>
        <taxon>Blastocladiomycetes</taxon>
        <taxon>Blastocladiales</taxon>
        <taxon>Catenariaceae</taxon>
        <taxon>Catenaria</taxon>
    </lineage>
</organism>
<dbReference type="Proteomes" id="UP000193411">
    <property type="component" value="Unassembled WGS sequence"/>
</dbReference>
<sequence length="96" mass="11030">MRTFTLFIAVFALLLLSPAVLAQGNNNNNIVRLIDDLERSRDDLERDINDLRRIRGQGNEINRADLAEVSRRTRDALQNIDNVRDDLINLDNASRQ</sequence>
<evidence type="ECO:0000313" key="4">
    <source>
        <dbReference type="Proteomes" id="UP000193411"/>
    </source>
</evidence>
<evidence type="ECO:0008006" key="5">
    <source>
        <dbReference type="Google" id="ProtNLM"/>
    </source>
</evidence>
<keyword evidence="2" id="KW-0732">Signal</keyword>
<feature type="coiled-coil region" evidence="1">
    <location>
        <begin position="27"/>
        <end position="54"/>
    </location>
</feature>
<reference evidence="3 4" key="1">
    <citation type="submission" date="2016-07" db="EMBL/GenBank/DDBJ databases">
        <title>Pervasive Adenine N6-methylation of Active Genes in Fungi.</title>
        <authorList>
            <consortium name="DOE Joint Genome Institute"/>
            <person name="Mondo S.J."/>
            <person name="Dannebaum R.O."/>
            <person name="Kuo R.C."/>
            <person name="Labutti K."/>
            <person name="Haridas S."/>
            <person name="Kuo A."/>
            <person name="Salamov A."/>
            <person name="Ahrendt S.R."/>
            <person name="Lipzen A."/>
            <person name="Sullivan W."/>
            <person name="Andreopoulos W.B."/>
            <person name="Clum A."/>
            <person name="Lindquist E."/>
            <person name="Daum C."/>
            <person name="Ramamoorthy G.K."/>
            <person name="Gryganskyi A."/>
            <person name="Culley D."/>
            <person name="Magnuson J.K."/>
            <person name="James T.Y."/>
            <person name="O'Malley M.A."/>
            <person name="Stajich J.E."/>
            <person name="Spatafora J.W."/>
            <person name="Visel A."/>
            <person name="Grigoriev I.V."/>
        </authorList>
    </citation>
    <scope>NUCLEOTIDE SEQUENCE [LARGE SCALE GENOMIC DNA]</scope>
    <source>
        <strain evidence="3 4">PL171</strain>
    </source>
</reference>
<feature type="chain" id="PRO_5012417938" description="t-SNARE coiled-coil homology domain-containing protein" evidence="2">
    <location>
        <begin position="23"/>
        <end position="96"/>
    </location>
</feature>
<evidence type="ECO:0000256" key="2">
    <source>
        <dbReference type="SAM" id="SignalP"/>
    </source>
</evidence>
<comment type="caution">
    <text evidence="3">The sequence shown here is derived from an EMBL/GenBank/DDBJ whole genome shotgun (WGS) entry which is preliminary data.</text>
</comment>
<name>A0A1Y2HAW3_9FUNG</name>
<proteinExistence type="predicted"/>
<dbReference type="EMBL" id="MCFL01000056">
    <property type="protein sequence ID" value="ORZ31727.1"/>
    <property type="molecule type" value="Genomic_DNA"/>
</dbReference>
<accession>A0A1Y2HAW3</accession>
<evidence type="ECO:0000313" key="3">
    <source>
        <dbReference type="EMBL" id="ORZ31727.1"/>
    </source>
</evidence>